<dbReference type="InterPro" id="IPR012338">
    <property type="entry name" value="Beta-lactam/transpept-like"/>
</dbReference>
<sequence>MVSQLNRRAALGLGTIATAGAVLGLQPAAAGAPDAFEADPLTESTPIEAARRIRAAYNKEAAAARGNWQAYITVPGSSEVAVSDEPDLLVEAYSVNKIAVAVAVLDKVDRKQLSLTQRINVTAAIAAGDGDGIFRLDGAYPSSVTIGHVLAALLTVSDDVAARLCGELVPTAEINSILAKKGFRKTQLQPVANPHRFYLGRSTARETHALLRQLVTGRLLSRSSTNVILSRMRSPIAFTDGIRKEMSSAERSRVATKAGWFGSGRHESGIMFSRSGKPSLIYSIFANGQAGAGNFGATHPALRARARMGRAFFDAVSPLPGESTEVELDLPLHGPSNGG</sequence>
<dbReference type="InterPro" id="IPR006311">
    <property type="entry name" value="TAT_signal"/>
</dbReference>
<protein>
    <recommendedName>
        <fullName evidence="1">Beta-lactamase</fullName>
    </recommendedName>
    <alternativeName>
        <fullName evidence="2">Penicillinase</fullName>
    </alternativeName>
</protein>
<accession>A0ABQ4CEK4</accession>
<dbReference type="PANTHER" id="PTHR35333">
    <property type="entry name" value="BETA-LACTAMASE"/>
    <property type="match status" value="1"/>
</dbReference>
<dbReference type="Gene3D" id="3.40.710.10">
    <property type="entry name" value="DD-peptidase/beta-lactamase superfamily"/>
    <property type="match status" value="1"/>
</dbReference>
<dbReference type="SUPFAM" id="SSF56601">
    <property type="entry name" value="beta-lactamase/transpeptidase-like"/>
    <property type="match status" value="1"/>
</dbReference>
<reference evidence="4 5" key="1">
    <citation type="submission" date="2021-01" db="EMBL/GenBank/DDBJ databases">
        <title>Whole genome shotgun sequence of Asanoa iriomotensis NBRC 100142.</title>
        <authorList>
            <person name="Komaki H."/>
            <person name="Tamura T."/>
        </authorList>
    </citation>
    <scope>NUCLEOTIDE SEQUENCE [LARGE SCALE GENOMIC DNA]</scope>
    <source>
        <strain evidence="4 5">NBRC 100142</strain>
    </source>
</reference>
<dbReference type="RefSeq" id="WP_203708021.1">
    <property type="nucleotide sequence ID" value="NZ_BAAALU010000003.1"/>
</dbReference>
<comment type="caution">
    <text evidence="4">The sequence shown here is derived from an EMBL/GenBank/DDBJ whole genome shotgun (WGS) entry which is preliminary data.</text>
</comment>
<feature type="domain" description="Beta-lactamase class A catalytic" evidence="3">
    <location>
        <begin position="82"/>
        <end position="285"/>
    </location>
</feature>
<evidence type="ECO:0000256" key="1">
    <source>
        <dbReference type="ARBA" id="ARBA00018879"/>
    </source>
</evidence>
<dbReference type="PANTHER" id="PTHR35333:SF3">
    <property type="entry name" value="BETA-LACTAMASE-TYPE TRANSPEPTIDASE FOLD CONTAINING PROTEIN"/>
    <property type="match status" value="1"/>
</dbReference>
<evidence type="ECO:0000259" key="3">
    <source>
        <dbReference type="Pfam" id="PF13354"/>
    </source>
</evidence>
<dbReference type="Proteomes" id="UP000624325">
    <property type="component" value="Unassembled WGS sequence"/>
</dbReference>
<dbReference type="InterPro" id="IPR000871">
    <property type="entry name" value="Beta-lactam_class-A"/>
</dbReference>
<dbReference type="Pfam" id="PF13354">
    <property type="entry name" value="Beta-lactamase2"/>
    <property type="match status" value="1"/>
</dbReference>
<dbReference type="EMBL" id="BONC01000093">
    <property type="protein sequence ID" value="GIF61207.1"/>
    <property type="molecule type" value="Genomic_DNA"/>
</dbReference>
<dbReference type="PROSITE" id="PS51318">
    <property type="entry name" value="TAT"/>
    <property type="match status" value="1"/>
</dbReference>
<keyword evidence="4" id="KW-0378">Hydrolase</keyword>
<dbReference type="GO" id="GO:0016787">
    <property type="term" value="F:hydrolase activity"/>
    <property type="evidence" value="ECO:0007669"/>
    <property type="project" value="UniProtKB-KW"/>
</dbReference>
<dbReference type="InterPro" id="IPR045155">
    <property type="entry name" value="Beta-lactam_cat"/>
</dbReference>
<organism evidence="4 5">
    <name type="scientific">Asanoa iriomotensis</name>
    <dbReference type="NCBI Taxonomy" id="234613"/>
    <lineage>
        <taxon>Bacteria</taxon>
        <taxon>Bacillati</taxon>
        <taxon>Actinomycetota</taxon>
        <taxon>Actinomycetes</taxon>
        <taxon>Micromonosporales</taxon>
        <taxon>Micromonosporaceae</taxon>
        <taxon>Asanoa</taxon>
    </lineage>
</organism>
<keyword evidence="5" id="KW-1185">Reference proteome</keyword>
<evidence type="ECO:0000313" key="5">
    <source>
        <dbReference type="Proteomes" id="UP000624325"/>
    </source>
</evidence>
<evidence type="ECO:0000313" key="4">
    <source>
        <dbReference type="EMBL" id="GIF61207.1"/>
    </source>
</evidence>
<evidence type="ECO:0000256" key="2">
    <source>
        <dbReference type="ARBA" id="ARBA00030171"/>
    </source>
</evidence>
<proteinExistence type="predicted"/>
<gene>
    <name evidence="4" type="ORF">Air01nite_73020</name>
</gene>
<name>A0ABQ4CEK4_9ACTN</name>